<evidence type="ECO:0000313" key="3">
    <source>
        <dbReference type="Proteomes" id="UP000193689"/>
    </source>
</evidence>
<dbReference type="OrthoDB" id="2537769at2759"/>
<protein>
    <recommendedName>
        <fullName evidence="4">TIGR02453 family protein</fullName>
    </recommendedName>
</protein>
<dbReference type="PANTHER" id="PTHR36452:SF1">
    <property type="entry name" value="DUF2461 DOMAIN-CONTAINING PROTEIN"/>
    <property type="match status" value="1"/>
</dbReference>
<feature type="compositionally biased region" description="Basic residues" evidence="1">
    <location>
        <begin position="49"/>
        <end position="58"/>
    </location>
</feature>
<evidence type="ECO:0008006" key="4">
    <source>
        <dbReference type="Google" id="ProtNLM"/>
    </source>
</evidence>
<dbReference type="Proteomes" id="UP000193689">
    <property type="component" value="Unassembled WGS sequence"/>
</dbReference>
<proteinExistence type="predicted"/>
<feature type="region of interest" description="Disordered" evidence="1">
    <location>
        <begin position="390"/>
        <end position="416"/>
    </location>
</feature>
<comment type="caution">
    <text evidence="2">The sequence shown here is derived from an EMBL/GenBank/DDBJ whole genome shotgun (WGS) entry which is preliminary data.</text>
</comment>
<feature type="region of interest" description="Disordered" evidence="1">
    <location>
        <begin position="1"/>
        <end position="135"/>
    </location>
</feature>
<evidence type="ECO:0000256" key="1">
    <source>
        <dbReference type="SAM" id="MobiDB-lite"/>
    </source>
</evidence>
<reference evidence="2 3" key="1">
    <citation type="submission" date="2016-07" db="EMBL/GenBank/DDBJ databases">
        <title>Pervasive Adenine N6-methylation of Active Genes in Fungi.</title>
        <authorList>
            <consortium name="DOE Joint Genome Institute"/>
            <person name="Mondo S.J."/>
            <person name="Dannebaum R.O."/>
            <person name="Kuo R.C."/>
            <person name="Labutti K."/>
            <person name="Haridas S."/>
            <person name="Kuo A."/>
            <person name="Salamov A."/>
            <person name="Ahrendt S.R."/>
            <person name="Lipzen A."/>
            <person name="Sullivan W."/>
            <person name="Andreopoulos W.B."/>
            <person name="Clum A."/>
            <person name="Lindquist E."/>
            <person name="Daum C."/>
            <person name="Ramamoorthy G.K."/>
            <person name="Gryganskyi A."/>
            <person name="Culley D."/>
            <person name="Magnuson J.K."/>
            <person name="James T.Y."/>
            <person name="O'Malley M.A."/>
            <person name="Stajich J.E."/>
            <person name="Spatafora J.W."/>
            <person name="Visel A."/>
            <person name="Grigoriev I.V."/>
        </authorList>
    </citation>
    <scope>NUCLEOTIDE SEQUENCE [LARGE SCALE GENOMIC DNA]</scope>
    <source>
        <strain evidence="2 3">CBS 129021</strain>
    </source>
</reference>
<dbReference type="InterPro" id="IPR012808">
    <property type="entry name" value="CHP02453"/>
</dbReference>
<sequence length="416" mass="47688">MPPKKRAQAKPTPQSGGRRRSQRVSFTGKKSTYFEDDVDESDASLPPRKAAKPNTKKRANNDLDEEHQFVDEEVSEDDQGEGSDDAEDSVEPPPRKRGRPAKAAKVTKAAKETPKKRAKVESEDEDEDDWDDDAPRVTFTKLPELRDTGGIDYEDDRLHPNTMLFLKELKANNKRLWLKLRDPEYRRSLKDWETFVETLTEKITEADETIPELPLKDVIFRIYRDIRFSKDPTPYKPHYSAAWSRTGRKGPYACYYVHCEPGSCFVGGGLWHPDKDALAKLRASIDERPHRIRRVLMNPQFRNTFLPKAKNTETSVLATFAESNKENALKTKPQGFNPDHRDIELLKLRNYTVGVKIKDSDLTSDDAQDKIMVIINHMVEYVTFLNSVVMPDPNEESDSDDQDEDEAETQDGTTEE</sequence>
<dbReference type="PANTHER" id="PTHR36452">
    <property type="entry name" value="CHROMOSOME 12, WHOLE GENOME SHOTGUN SEQUENCE"/>
    <property type="match status" value="1"/>
</dbReference>
<feature type="compositionally biased region" description="Basic and acidic residues" evidence="1">
    <location>
        <begin position="109"/>
        <end position="121"/>
    </location>
</feature>
<keyword evidence="3" id="KW-1185">Reference proteome</keyword>
<dbReference type="EMBL" id="MCFJ01000009">
    <property type="protein sequence ID" value="ORY62664.1"/>
    <property type="molecule type" value="Genomic_DNA"/>
</dbReference>
<feature type="compositionally biased region" description="Acidic residues" evidence="1">
    <location>
        <begin position="71"/>
        <end position="90"/>
    </location>
</feature>
<organism evidence="2 3">
    <name type="scientific">Pseudomassariella vexata</name>
    <dbReference type="NCBI Taxonomy" id="1141098"/>
    <lineage>
        <taxon>Eukaryota</taxon>
        <taxon>Fungi</taxon>
        <taxon>Dikarya</taxon>
        <taxon>Ascomycota</taxon>
        <taxon>Pezizomycotina</taxon>
        <taxon>Sordariomycetes</taxon>
        <taxon>Xylariomycetidae</taxon>
        <taxon>Amphisphaeriales</taxon>
        <taxon>Pseudomassariaceae</taxon>
        <taxon>Pseudomassariella</taxon>
    </lineage>
</organism>
<dbReference type="RefSeq" id="XP_040714500.1">
    <property type="nucleotide sequence ID" value="XM_040856267.1"/>
</dbReference>
<gene>
    <name evidence="2" type="ORF">BCR38DRAFT_346638</name>
</gene>
<accession>A0A1Y2DU34</accession>
<dbReference type="Pfam" id="PF09365">
    <property type="entry name" value="DUF2461"/>
    <property type="match status" value="1"/>
</dbReference>
<dbReference type="AlphaFoldDB" id="A0A1Y2DU34"/>
<feature type="compositionally biased region" description="Acidic residues" evidence="1">
    <location>
        <begin position="393"/>
        <end position="416"/>
    </location>
</feature>
<dbReference type="STRING" id="1141098.A0A1Y2DU34"/>
<name>A0A1Y2DU34_9PEZI</name>
<dbReference type="NCBIfam" id="TIGR02453">
    <property type="entry name" value="TIGR02453 family protein"/>
    <property type="match status" value="1"/>
</dbReference>
<dbReference type="InParanoid" id="A0A1Y2DU34"/>
<evidence type="ECO:0000313" key="2">
    <source>
        <dbReference type="EMBL" id="ORY62664.1"/>
    </source>
</evidence>
<feature type="compositionally biased region" description="Acidic residues" evidence="1">
    <location>
        <begin position="122"/>
        <end position="132"/>
    </location>
</feature>
<dbReference type="GeneID" id="63772479"/>